<sequence>MEKVLLCVFNSVMTKCSVLHELLQQLHFLKIAKRSKTMKVD</sequence>
<reference evidence="1" key="2">
    <citation type="journal article" date="2015" name="Fish Shellfish Immunol.">
        <title>Early steps in the European eel (Anguilla anguilla)-Vibrio vulnificus interaction in the gills: Role of the RtxA13 toxin.</title>
        <authorList>
            <person name="Callol A."/>
            <person name="Pajuelo D."/>
            <person name="Ebbesson L."/>
            <person name="Teles M."/>
            <person name="MacKenzie S."/>
            <person name="Amaro C."/>
        </authorList>
    </citation>
    <scope>NUCLEOTIDE SEQUENCE</scope>
</reference>
<name>A0A0E9TNK8_ANGAN</name>
<dbReference type="EMBL" id="GBXM01054117">
    <property type="protein sequence ID" value="JAH54460.1"/>
    <property type="molecule type" value="Transcribed_RNA"/>
</dbReference>
<organism evidence="1">
    <name type="scientific">Anguilla anguilla</name>
    <name type="common">European freshwater eel</name>
    <name type="synonym">Muraena anguilla</name>
    <dbReference type="NCBI Taxonomy" id="7936"/>
    <lineage>
        <taxon>Eukaryota</taxon>
        <taxon>Metazoa</taxon>
        <taxon>Chordata</taxon>
        <taxon>Craniata</taxon>
        <taxon>Vertebrata</taxon>
        <taxon>Euteleostomi</taxon>
        <taxon>Actinopterygii</taxon>
        <taxon>Neopterygii</taxon>
        <taxon>Teleostei</taxon>
        <taxon>Anguilliformes</taxon>
        <taxon>Anguillidae</taxon>
        <taxon>Anguilla</taxon>
    </lineage>
</organism>
<dbReference type="AlphaFoldDB" id="A0A0E9TNK8"/>
<reference evidence="1" key="1">
    <citation type="submission" date="2014-11" db="EMBL/GenBank/DDBJ databases">
        <authorList>
            <person name="Amaro Gonzalez C."/>
        </authorList>
    </citation>
    <scope>NUCLEOTIDE SEQUENCE</scope>
</reference>
<evidence type="ECO:0000313" key="1">
    <source>
        <dbReference type="EMBL" id="JAH54460.1"/>
    </source>
</evidence>
<proteinExistence type="predicted"/>
<accession>A0A0E9TNK8</accession>
<protein>
    <submittedName>
        <fullName evidence="1">Uncharacterized protein</fullName>
    </submittedName>
</protein>